<dbReference type="Gene3D" id="2.60.120.200">
    <property type="match status" value="1"/>
</dbReference>
<keyword evidence="1 2" id="KW-0732">Signal</keyword>
<dbReference type="EMBL" id="CP003280">
    <property type="protein sequence ID" value="AFL79630.1"/>
    <property type="molecule type" value="Genomic_DNA"/>
</dbReference>
<dbReference type="AlphaFoldDB" id="I3YRL2"/>
<dbReference type="NCBIfam" id="NF038128">
    <property type="entry name" value="choice_anch_J"/>
    <property type="match status" value="1"/>
</dbReference>
<dbReference type="KEGG" id="asl:Aeqsu_0100"/>
<sequence length="288" mass="31752">MKKITLFATIFAALALNAQNVIYEEDFESYTVGDNVGEDTDIPTTFLSYDVDGDGYNWGLTKPTNFTQDMYLIYDGNFIMSASYITLGANNNGGQGALNANNILVFPKISIPAGATDVELTYFVAGGTSSNFFSETYYVTVTTGNTQAEILAATPIYSETLPTYLGRTINLDLNPYIGQDIYLAFRHQTSDQWMLGLDDLRVTAGTLSIGDNEFQGFTYFLDNNNQMILKADKPMSDITLYNVLGQVVISKKLSEVNETLNLSTLNSGVYIVKIAIDGQNKSFKIVKR</sequence>
<dbReference type="OrthoDB" id="1401747at2"/>
<evidence type="ECO:0000256" key="1">
    <source>
        <dbReference type="ARBA" id="ARBA00022729"/>
    </source>
</evidence>
<accession>I3YRL2</accession>
<feature type="chain" id="PRO_5003682763" evidence="2">
    <location>
        <begin position="19"/>
        <end position="288"/>
    </location>
</feature>
<dbReference type="PATRIC" id="fig|746697.3.peg.109"/>
<name>I3YRL2_AEQSU</name>
<feature type="domain" description="Cleaved adhesin" evidence="3">
    <location>
        <begin position="38"/>
        <end position="201"/>
    </location>
</feature>
<dbReference type="InterPro" id="IPR026444">
    <property type="entry name" value="Secre_tail"/>
</dbReference>
<dbReference type="Pfam" id="PF07675">
    <property type="entry name" value="Cleaved_Adhesin"/>
    <property type="match status" value="1"/>
</dbReference>
<dbReference type="STRING" id="746697.Aeqsu_0100"/>
<evidence type="ECO:0000256" key="2">
    <source>
        <dbReference type="SAM" id="SignalP"/>
    </source>
</evidence>
<evidence type="ECO:0000313" key="6">
    <source>
        <dbReference type="Proteomes" id="UP000006049"/>
    </source>
</evidence>
<feature type="domain" description="Secretion system C-terminal sorting" evidence="4">
    <location>
        <begin position="235"/>
        <end position="285"/>
    </location>
</feature>
<gene>
    <name evidence="5" type="ordered locus">Aeqsu_0100</name>
</gene>
<dbReference type="InterPro" id="IPR011628">
    <property type="entry name" value="Cleaved_adhesin"/>
</dbReference>
<proteinExistence type="predicted"/>
<reference evidence="5 6" key="1">
    <citation type="submission" date="2012-06" db="EMBL/GenBank/DDBJ databases">
        <title>The complete genome of Aequorivita sublithincola DSM 14238.</title>
        <authorList>
            <consortium name="US DOE Joint Genome Institute (JGI-PGF)"/>
            <person name="Lucas S."/>
            <person name="Copeland A."/>
            <person name="Lapidus A."/>
            <person name="Goodwin L."/>
            <person name="Pitluck S."/>
            <person name="Peters L."/>
            <person name="Munk A.C.C."/>
            <person name="Kyrpides N."/>
            <person name="Mavromatis K."/>
            <person name="Pagani I."/>
            <person name="Ivanova N."/>
            <person name="Ovchinnikova G."/>
            <person name="Zeytun A."/>
            <person name="Detter J.C."/>
            <person name="Han C."/>
            <person name="Land M."/>
            <person name="Hauser L."/>
            <person name="Markowitz V."/>
            <person name="Cheng J.-F."/>
            <person name="Hugenholtz P."/>
            <person name="Woyke T."/>
            <person name="Wu D."/>
            <person name="Tindall B."/>
            <person name="Faehnrich R."/>
            <person name="Brambilla E."/>
            <person name="Klenk H.-P."/>
            <person name="Eisen J.A."/>
        </authorList>
    </citation>
    <scope>NUCLEOTIDE SEQUENCE [LARGE SCALE GENOMIC DNA]</scope>
    <source>
        <strain evidence="6">DSM 14238 / LMG 21431 / ACAM 643 / 9-3</strain>
    </source>
</reference>
<dbReference type="HOGENOM" id="CLU_1036793_0_0_10"/>
<evidence type="ECO:0000259" key="3">
    <source>
        <dbReference type="Pfam" id="PF07675"/>
    </source>
</evidence>
<protein>
    <submittedName>
        <fullName evidence="5">Cleaved Adhesin Domain protein</fullName>
    </submittedName>
</protein>
<dbReference type="NCBIfam" id="TIGR04183">
    <property type="entry name" value="Por_Secre_tail"/>
    <property type="match status" value="1"/>
</dbReference>
<dbReference type="eggNOG" id="COG1974">
    <property type="taxonomic scope" value="Bacteria"/>
</dbReference>
<evidence type="ECO:0000313" key="5">
    <source>
        <dbReference type="EMBL" id="AFL79630.1"/>
    </source>
</evidence>
<dbReference type="Proteomes" id="UP000006049">
    <property type="component" value="Chromosome"/>
</dbReference>
<organism evidence="5 6">
    <name type="scientific">Aequorivita sublithincola (strain DSM 14238 / LMG 21431 / ACAM 643 / 9-3)</name>
    <dbReference type="NCBI Taxonomy" id="746697"/>
    <lineage>
        <taxon>Bacteria</taxon>
        <taxon>Pseudomonadati</taxon>
        <taxon>Bacteroidota</taxon>
        <taxon>Flavobacteriia</taxon>
        <taxon>Flavobacteriales</taxon>
        <taxon>Flavobacteriaceae</taxon>
        <taxon>Aequorivita</taxon>
    </lineage>
</organism>
<feature type="signal peptide" evidence="2">
    <location>
        <begin position="1"/>
        <end position="18"/>
    </location>
</feature>
<evidence type="ECO:0000259" key="4">
    <source>
        <dbReference type="Pfam" id="PF18962"/>
    </source>
</evidence>
<dbReference type="Pfam" id="PF18962">
    <property type="entry name" value="Por_Secre_tail"/>
    <property type="match status" value="1"/>
</dbReference>
<dbReference type="RefSeq" id="WP_014780888.1">
    <property type="nucleotide sequence ID" value="NC_018013.1"/>
</dbReference>
<keyword evidence="6" id="KW-1185">Reference proteome</keyword>